<dbReference type="Gene3D" id="3.40.250.10">
    <property type="entry name" value="Rhodanese-like domain"/>
    <property type="match status" value="1"/>
</dbReference>
<accession>A0ABS7MBC0</accession>
<dbReference type="PANTHER" id="PTHR43084:SF1">
    <property type="entry name" value="PERSULFIDE DIOXYGENASE ETHE1, MITOCHONDRIAL"/>
    <property type="match status" value="1"/>
</dbReference>
<reference evidence="3" key="1">
    <citation type="submission" date="2021-08" db="EMBL/GenBank/DDBJ databases">
        <title>Sphingopyxis panaciterrulae sp. nov., isolated from the surface water of the Yellow Sea.</title>
        <authorList>
            <person name="Gao Z."/>
            <person name="Zhang D."/>
            <person name="Zhang A."/>
        </authorList>
    </citation>
    <scope>NUCLEOTIDE SEQUENCE</scope>
    <source>
        <strain evidence="3">XHP0097</strain>
    </source>
</reference>
<dbReference type="InterPro" id="IPR036866">
    <property type="entry name" value="RibonucZ/Hydroxyglut_hydro"/>
</dbReference>
<dbReference type="CDD" id="cd00158">
    <property type="entry name" value="RHOD"/>
    <property type="match status" value="1"/>
</dbReference>
<dbReference type="InterPro" id="IPR036873">
    <property type="entry name" value="Rhodanese-like_dom_sf"/>
</dbReference>
<dbReference type="InterPro" id="IPR001763">
    <property type="entry name" value="Rhodanese-like_dom"/>
</dbReference>
<dbReference type="CDD" id="cd07724">
    <property type="entry name" value="POD-like_MBL-fold"/>
    <property type="match status" value="1"/>
</dbReference>
<dbReference type="InterPro" id="IPR044528">
    <property type="entry name" value="POD-like_MBL-fold"/>
</dbReference>
<dbReference type="EMBL" id="JAILXK010000001">
    <property type="protein sequence ID" value="MBY4636327.1"/>
    <property type="molecule type" value="Genomic_DNA"/>
</dbReference>
<name>A0ABS7MBC0_9SPHN</name>
<dbReference type="SMART" id="SM00849">
    <property type="entry name" value="Lactamase_B"/>
    <property type="match status" value="1"/>
</dbReference>
<gene>
    <name evidence="3" type="ORF">K5P26_04125</name>
</gene>
<sequence length="348" mass="38177">MIFASFRDGEGCKSYIVGCPDTCAAAIIDPALDQVDRYIGEIAKLGLRPRYIIDTHTHADHFSGAQAIRREYGAPIVMHRLSPSLYVDLHVDDGHMLPLGAMRVRILHTPGHTRDSMSLHIEDRVFTGDTLLIGGTGRTDLPSGDPEQLFDSLFGKLLALPDDTLVFPAHDYKGREHSTIGDERRANPRLAKTDRAEFVAMMNSLNLSAPTHLTEALRTNMSGGKTVRQLLVEASARVPFMALEELDRRIAARPNDFVVLDVREKDAFAAGHVPGAMHLPRGQLELRVNELLPDPSVEILTICEFGKISTLAAATLRELGFERATALDGGMKAWRDAAYPVEASPPAN</sequence>
<dbReference type="SUPFAM" id="SSF56281">
    <property type="entry name" value="Metallo-hydrolase/oxidoreductase"/>
    <property type="match status" value="1"/>
</dbReference>
<dbReference type="Proteomes" id="UP001166571">
    <property type="component" value="Unassembled WGS sequence"/>
</dbReference>
<dbReference type="SMART" id="SM00450">
    <property type="entry name" value="RHOD"/>
    <property type="match status" value="1"/>
</dbReference>
<dbReference type="PROSITE" id="PS50206">
    <property type="entry name" value="RHODANESE_3"/>
    <property type="match status" value="1"/>
</dbReference>
<evidence type="ECO:0000259" key="2">
    <source>
        <dbReference type="PROSITE" id="PS50206"/>
    </source>
</evidence>
<dbReference type="Pfam" id="PF00753">
    <property type="entry name" value="Lactamase_B"/>
    <property type="match status" value="1"/>
</dbReference>
<dbReference type="PANTHER" id="PTHR43084">
    <property type="entry name" value="PERSULFIDE DIOXYGENASE ETHE1"/>
    <property type="match status" value="1"/>
</dbReference>
<organism evidence="3 4">
    <name type="scientific">Sphingopyxis jiangsuensis</name>
    <dbReference type="NCBI Taxonomy" id="2871171"/>
    <lineage>
        <taxon>Bacteria</taxon>
        <taxon>Pseudomonadati</taxon>
        <taxon>Pseudomonadota</taxon>
        <taxon>Alphaproteobacteria</taxon>
        <taxon>Sphingomonadales</taxon>
        <taxon>Sphingomonadaceae</taxon>
        <taxon>Sphingopyxis</taxon>
    </lineage>
</organism>
<dbReference type="Gene3D" id="3.60.15.10">
    <property type="entry name" value="Ribonuclease Z/Hydroxyacylglutathione hydrolase-like"/>
    <property type="match status" value="1"/>
</dbReference>
<evidence type="ECO:0000313" key="4">
    <source>
        <dbReference type="Proteomes" id="UP001166571"/>
    </source>
</evidence>
<dbReference type="InterPro" id="IPR051682">
    <property type="entry name" value="Mito_Persulfide_Diox"/>
</dbReference>
<feature type="domain" description="Rhodanese" evidence="2">
    <location>
        <begin position="253"/>
        <end position="343"/>
    </location>
</feature>
<comment type="caution">
    <text evidence="3">The sequence shown here is derived from an EMBL/GenBank/DDBJ whole genome shotgun (WGS) entry which is preliminary data.</text>
</comment>
<evidence type="ECO:0000256" key="1">
    <source>
        <dbReference type="ARBA" id="ARBA00022723"/>
    </source>
</evidence>
<keyword evidence="1" id="KW-0479">Metal-binding</keyword>
<proteinExistence type="predicted"/>
<dbReference type="RefSeq" id="WP_222135840.1">
    <property type="nucleotide sequence ID" value="NZ_JAILXK010000001.1"/>
</dbReference>
<dbReference type="Pfam" id="PF00581">
    <property type="entry name" value="Rhodanese"/>
    <property type="match status" value="1"/>
</dbReference>
<dbReference type="SUPFAM" id="SSF52821">
    <property type="entry name" value="Rhodanese/Cell cycle control phosphatase"/>
    <property type="match status" value="1"/>
</dbReference>
<evidence type="ECO:0000313" key="3">
    <source>
        <dbReference type="EMBL" id="MBY4636327.1"/>
    </source>
</evidence>
<dbReference type="InterPro" id="IPR001307">
    <property type="entry name" value="Thiosulphate_STrfase_CS"/>
</dbReference>
<protein>
    <submittedName>
        <fullName evidence="3">MBL fold metallo-hydrolase</fullName>
    </submittedName>
</protein>
<dbReference type="InterPro" id="IPR001279">
    <property type="entry name" value="Metallo-B-lactamas"/>
</dbReference>
<keyword evidence="4" id="KW-1185">Reference proteome</keyword>
<dbReference type="PROSITE" id="PS00380">
    <property type="entry name" value="RHODANESE_1"/>
    <property type="match status" value="1"/>
</dbReference>